<dbReference type="OrthoDB" id="1797780at2"/>
<dbReference type="AlphaFoldDB" id="A0A7G6E5X6"/>
<feature type="transmembrane region" description="Helical" evidence="1">
    <location>
        <begin position="123"/>
        <end position="141"/>
    </location>
</feature>
<keyword evidence="1" id="KW-0812">Transmembrane</keyword>
<protein>
    <submittedName>
        <fullName evidence="2">Uncharacterized protein</fullName>
    </submittedName>
</protein>
<dbReference type="KEGG" id="tfr:BR63_15025"/>
<feature type="transmembrane region" description="Helical" evidence="1">
    <location>
        <begin position="82"/>
        <end position="103"/>
    </location>
</feature>
<feature type="transmembrane region" description="Helical" evidence="1">
    <location>
        <begin position="6"/>
        <end position="28"/>
    </location>
</feature>
<dbReference type="EMBL" id="CP045798">
    <property type="protein sequence ID" value="QNB47480.1"/>
    <property type="molecule type" value="Genomic_DNA"/>
</dbReference>
<organism evidence="2 3">
    <name type="scientific">Thermanaerosceptrum fracticalcis</name>
    <dbReference type="NCBI Taxonomy" id="1712410"/>
    <lineage>
        <taxon>Bacteria</taxon>
        <taxon>Bacillati</taxon>
        <taxon>Bacillota</taxon>
        <taxon>Clostridia</taxon>
        <taxon>Eubacteriales</taxon>
        <taxon>Peptococcaceae</taxon>
        <taxon>Thermanaerosceptrum</taxon>
    </lineage>
</organism>
<gene>
    <name evidence="2" type="ORF">BR63_15025</name>
</gene>
<keyword evidence="1" id="KW-1133">Transmembrane helix</keyword>
<dbReference type="RefSeq" id="WP_034424942.1">
    <property type="nucleotide sequence ID" value="NZ_CP045798.1"/>
</dbReference>
<sequence>MQIPFLSWLLQGVPESIAMVAFVFALASQPFTRKIILIGLLYGISAYIIRFLPFTPGVHMVILVFILAFLTAKYADIEFRKTILYSFLAFVLLMIYEMFFFWLHSSLNIVSPEKLKNDVMLRTITGLPQVIMMFITAWGIGKIRAK</sequence>
<evidence type="ECO:0000313" key="2">
    <source>
        <dbReference type="EMBL" id="QNB47480.1"/>
    </source>
</evidence>
<keyword evidence="3" id="KW-1185">Reference proteome</keyword>
<evidence type="ECO:0000313" key="3">
    <source>
        <dbReference type="Proteomes" id="UP000515847"/>
    </source>
</evidence>
<evidence type="ECO:0000256" key="1">
    <source>
        <dbReference type="SAM" id="Phobius"/>
    </source>
</evidence>
<accession>A0A7G6E5X6</accession>
<name>A0A7G6E5X6_THEFR</name>
<dbReference type="Proteomes" id="UP000515847">
    <property type="component" value="Chromosome"/>
</dbReference>
<reference evidence="2 3" key="1">
    <citation type="journal article" date="2019" name="Front. Microbiol.">
        <title>Thermoanaerosceptrum fracticalcis gen. nov. sp. nov., a Novel Fumarate-Fermenting Microorganism From a Deep Fractured Carbonate Aquifer of the US Great Basin.</title>
        <authorList>
            <person name="Hamilton-Brehm S.D."/>
            <person name="Stewart L.E."/>
            <person name="Zavarin M."/>
            <person name="Caldwell M."/>
            <person name="Lawson P.A."/>
            <person name="Onstott T.C."/>
            <person name="Grzymski J."/>
            <person name="Neveux I."/>
            <person name="Lollar B.S."/>
            <person name="Russell C.E."/>
            <person name="Moser D.P."/>
        </authorList>
    </citation>
    <scope>NUCLEOTIDE SEQUENCE [LARGE SCALE GENOMIC DNA]</scope>
    <source>
        <strain evidence="2 3">DRI-13</strain>
    </source>
</reference>
<proteinExistence type="predicted"/>
<keyword evidence="1" id="KW-0472">Membrane</keyword>
<feature type="transmembrane region" description="Helical" evidence="1">
    <location>
        <begin position="58"/>
        <end position="75"/>
    </location>
</feature>